<evidence type="ECO:0000313" key="2">
    <source>
        <dbReference type="Proteomes" id="UP001365542"/>
    </source>
</evidence>
<proteinExistence type="predicted"/>
<organism evidence="1 2">
    <name type="scientific">Orbilia ellipsospora</name>
    <dbReference type="NCBI Taxonomy" id="2528407"/>
    <lineage>
        <taxon>Eukaryota</taxon>
        <taxon>Fungi</taxon>
        <taxon>Dikarya</taxon>
        <taxon>Ascomycota</taxon>
        <taxon>Pezizomycotina</taxon>
        <taxon>Orbiliomycetes</taxon>
        <taxon>Orbiliales</taxon>
        <taxon>Orbiliaceae</taxon>
        <taxon>Orbilia</taxon>
    </lineage>
</organism>
<accession>A0AAV9XNS9</accession>
<dbReference type="AlphaFoldDB" id="A0AAV9XNS9"/>
<comment type="caution">
    <text evidence="1">The sequence shown here is derived from an EMBL/GenBank/DDBJ whole genome shotgun (WGS) entry which is preliminary data.</text>
</comment>
<name>A0AAV9XNS9_9PEZI</name>
<protein>
    <submittedName>
        <fullName evidence="1">Uncharacterized protein</fullName>
    </submittedName>
</protein>
<dbReference type="Proteomes" id="UP001365542">
    <property type="component" value="Unassembled WGS sequence"/>
</dbReference>
<gene>
    <name evidence="1" type="ORF">TWF694_000197</name>
</gene>
<dbReference type="EMBL" id="JAVHJO010000001">
    <property type="protein sequence ID" value="KAK6543450.1"/>
    <property type="molecule type" value="Genomic_DNA"/>
</dbReference>
<reference evidence="1 2" key="1">
    <citation type="submission" date="2019-10" db="EMBL/GenBank/DDBJ databases">
        <authorList>
            <person name="Palmer J.M."/>
        </authorList>
    </citation>
    <scope>NUCLEOTIDE SEQUENCE [LARGE SCALE GENOMIC DNA]</scope>
    <source>
        <strain evidence="1 2">TWF694</strain>
    </source>
</reference>
<keyword evidence="2" id="KW-1185">Reference proteome</keyword>
<evidence type="ECO:0000313" key="1">
    <source>
        <dbReference type="EMBL" id="KAK6543450.1"/>
    </source>
</evidence>
<sequence length="245" mass="28501">MQQFLLGQQFYLPWFKQDWLNVWNNPDISAARLVNALIACSVTTIFFGNPFFQYPSNVQKPLNYIYWSWSALKPVYSCSETWKATTIKFLDEILASAPMEPEQALQRQLGEEHQNYHSELSKNLVSLLKVSCQVSDEEQSKLLSKITDLVLASSQLAKDWHSRDFGLRLIDISWLKEKNIQWNTEDGFKYTTQYPNSKILDDTKSYFIVAVIFPGFIRYEKEDGEAQYKEIIWGKASVLLAERTN</sequence>